<evidence type="ECO:0008006" key="3">
    <source>
        <dbReference type="Google" id="ProtNLM"/>
    </source>
</evidence>
<dbReference type="AlphaFoldDB" id="A0A2N9GNW7"/>
<feature type="compositionally biased region" description="Basic and acidic residues" evidence="1">
    <location>
        <begin position="144"/>
        <end position="154"/>
    </location>
</feature>
<name>A0A2N9GNW7_FAGSY</name>
<accession>A0A2N9GNW7</accession>
<reference evidence="2" key="1">
    <citation type="submission" date="2018-02" db="EMBL/GenBank/DDBJ databases">
        <authorList>
            <person name="Cohen D.B."/>
            <person name="Kent A.D."/>
        </authorList>
    </citation>
    <scope>NUCLEOTIDE SEQUENCE</scope>
</reference>
<dbReference type="CDD" id="cd20404">
    <property type="entry name" value="Tudor_Agenet_AtEML-like"/>
    <property type="match status" value="1"/>
</dbReference>
<feature type="compositionally biased region" description="Basic and acidic residues" evidence="1">
    <location>
        <begin position="428"/>
        <end position="447"/>
    </location>
</feature>
<proteinExistence type="predicted"/>
<feature type="region of interest" description="Disordered" evidence="1">
    <location>
        <begin position="50"/>
        <end position="154"/>
    </location>
</feature>
<evidence type="ECO:0000256" key="1">
    <source>
        <dbReference type="SAM" id="MobiDB-lite"/>
    </source>
</evidence>
<feature type="compositionally biased region" description="Basic and acidic residues" evidence="1">
    <location>
        <begin position="95"/>
        <end position="109"/>
    </location>
</feature>
<gene>
    <name evidence="2" type="ORF">FSB_LOCUS28972</name>
</gene>
<organism evidence="2">
    <name type="scientific">Fagus sylvatica</name>
    <name type="common">Beechnut</name>
    <dbReference type="NCBI Taxonomy" id="28930"/>
    <lineage>
        <taxon>Eukaryota</taxon>
        <taxon>Viridiplantae</taxon>
        <taxon>Streptophyta</taxon>
        <taxon>Embryophyta</taxon>
        <taxon>Tracheophyta</taxon>
        <taxon>Spermatophyta</taxon>
        <taxon>Magnoliopsida</taxon>
        <taxon>eudicotyledons</taxon>
        <taxon>Gunneridae</taxon>
        <taxon>Pentapetalae</taxon>
        <taxon>rosids</taxon>
        <taxon>fabids</taxon>
        <taxon>Fagales</taxon>
        <taxon>Fagaceae</taxon>
        <taxon>Fagus</taxon>
    </lineage>
</organism>
<evidence type="ECO:0000313" key="2">
    <source>
        <dbReference type="EMBL" id="SPD01090.1"/>
    </source>
</evidence>
<feature type="compositionally biased region" description="Polar residues" evidence="1">
    <location>
        <begin position="12"/>
        <end position="32"/>
    </location>
</feature>
<feature type="region of interest" description="Disordered" evidence="1">
    <location>
        <begin position="419"/>
        <end position="447"/>
    </location>
</feature>
<feature type="compositionally biased region" description="Basic and acidic residues" evidence="1">
    <location>
        <begin position="61"/>
        <end position="77"/>
    </location>
</feature>
<dbReference type="Gene3D" id="2.30.30.140">
    <property type="match status" value="1"/>
</dbReference>
<feature type="region of interest" description="Disordered" evidence="1">
    <location>
        <begin position="542"/>
        <end position="566"/>
    </location>
</feature>
<dbReference type="EMBL" id="OIVN01002157">
    <property type="protein sequence ID" value="SPD01090.1"/>
    <property type="molecule type" value="Genomic_DNA"/>
</dbReference>
<feature type="region of interest" description="Disordered" evidence="1">
    <location>
        <begin position="1"/>
        <end position="37"/>
    </location>
</feature>
<protein>
    <recommendedName>
        <fullName evidence="3">Tudor domain-containing protein</fullName>
    </recommendedName>
</protein>
<sequence>MAKTGVKKGNDNESGSVARRNTSGKSNSTAASVDTDLTIRALKNEVMRKAAVGGSKGQEPALEKSSKSKDVASDDNLKIGALKNEVMRKAAGNKPKGEKSVAKQDRKSNDVTVDDDLTIGALENEVRGKVAGDNSEGENSVAKESSELKDSDVDDNLKIGALKKAVLRKVSGGKSKGEKSVARNNEAGDGAKLVVEEEDTQTILKEEIKQDTSTPVTRKRGADGEIVRAFWLSPTLSSSRLRPRKEVPAFRLVDLGDDDNERIVGKKVKVYWSGSRKWFTGRIKAFDYEKRLHNILYADGDSEMLDLRKELFELEILPTDGFKLRTKPSSVMKVNGLDGKGSSDTWSEDTEMVDAEKVAKQSEPRDRMAAIAVKKKRSMTQSRRKNKEKEDIDANNEAVEVDYQEGDEKIDSPAREACEEEGGMLAEAQRKKPDFNVKEKEDHQVEKQTEIEDIMEEMAANVKVPVLPNEVEEKVISRKINVEGPGDVDTVKHCNETEILSKAASEGACEVSDDALHSLPKTPEDEDPETLKVKMKAENIEEGMYKEGNVTGQKTVKARKTKDDKK</sequence>